<feature type="signal peptide" evidence="1">
    <location>
        <begin position="1"/>
        <end position="20"/>
    </location>
</feature>
<reference evidence="2 3" key="1">
    <citation type="journal article" date="2009" name="Nat. Genet.">
        <title>The genome of the cucumber, Cucumis sativus L.</title>
        <authorList>
            <person name="Huang S."/>
            <person name="Li R."/>
            <person name="Zhang Z."/>
            <person name="Li L."/>
            <person name="Gu X."/>
            <person name="Fan W."/>
            <person name="Lucas W.J."/>
            <person name="Wang X."/>
            <person name="Xie B."/>
            <person name="Ni P."/>
            <person name="Ren Y."/>
            <person name="Zhu H."/>
            <person name="Li J."/>
            <person name="Lin K."/>
            <person name="Jin W."/>
            <person name="Fei Z."/>
            <person name="Li G."/>
            <person name="Staub J."/>
            <person name="Kilian A."/>
            <person name="van der Vossen E.A."/>
            <person name="Wu Y."/>
            <person name="Guo J."/>
            <person name="He J."/>
            <person name="Jia Z."/>
            <person name="Ren Y."/>
            <person name="Tian G."/>
            <person name="Lu Y."/>
            <person name="Ruan J."/>
            <person name="Qian W."/>
            <person name="Wang M."/>
            <person name="Huang Q."/>
            <person name="Li B."/>
            <person name="Xuan Z."/>
            <person name="Cao J."/>
            <person name="Asan"/>
            <person name="Wu Z."/>
            <person name="Zhang J."/>
            <person name="Cai Q."/>
            <person name="Bai Y."/>
            <person name="Zhao B."/>
            <person name="Han Y."/>
            <person name="Li Y."/>
            <person name="Li X."/>
            <person name="Wang S."/>
            <person name="Shi Q."/>
            <person name="Liu S."/>
            <person name="Cho W.K."/>
            <person name="Kim J.Y."/>
            <person name="Xu Y."/>
            <person name="Heller-Uszynska K."/>
            <person name="Miao H."/>
            <person name="Cheng Z."/>
            <person name="Zhang S."/>
            <person name="Wu J."/>
            <person name="Yang Y."/>
            <person name="Kang H."/>
            <person name="Li M."/>
            <person name="Liang H."/>
            <person name="Ren X."/>
            <person name="Shi Z."/>
            <person name="Wen M."/>
            <person name="Jian M."/>
            <person name="Yang H."/>
            <person name="Zhang G."/>
            <person name="Yang Z."/>
            <person name="Chen R."/>
            <person name="Liu S."/>
            <person name="Li J."/>
            <person name="Ma L."/>
            <person name="Liu H."/>
            <person name="Zhou Y."/>
            <person name="Zhao J."/>
            <person name="Fang X."/>
            <person name="Li G."/>
            <person name="Fang L."/>
            <person name="Li Y."/>
            <person name="Liu D."/>
            <person name="Zheng H."/>
            <person name="Zhang Y."/>
            <person name="Qin N."/>
            <person name="Li Z."/>
            <person name="Yang G."/>
            <person name="Yang S."/>
            <person name="Bolund L."/>
            <person name="Kristiansen K."/>
            <person name="Zheng H."/>
            <person name="Li S."/>
            <person name="Zhang X."/>
            <person name="Yang H."/>
            <person name="Wang J."/>
            <person name="Sun R."/>
            <person name="Zhang B."/>
            <person name="Jiang S."/>
            <person name="Wang J."/>
            <person name="Du Y."/>
            <person name="Li S."/>
        </authorList>
    </citation>
    <scope>NUCLEOTIDE SEQUENCE [LARGE SCALE GENOMIC DNA]</scope>
    <source>
        <strain evidence="3">cv. 9930</strain>
    </source>
</reference>
<keyword evidence="1" id="KW-0732">Signal</keyword>
<feature type="chain" id="PRO_5001966208" evidence="1">
    <location>
        <begin position="21"/>
        <end position="127"/>
    </location>
</feature>
<dbReference type="SUPFAM" id="SSF51905">
    <property type="entry name" value="FAD/NAD(P)-binding domain"/>
    <property type="match status" value="1"/>
</dbReference>
<evidence type="ECO:0000256" key="1">
    <source>
        <dbReference type="SAM" id="SignalP"/>
    </source>
</evidence>
<dbReference type="PANTHER" id="PTHR47469:SF2">
    <property type="entry name" value="OS06G0597600 PROTEIN"/>
    <property type="match status" value="1"/>
</dbReference>
<keyword evidence="3" id="KW-1185">Reference proteome</keyword>
<dbReference type="PANTHER" id="PTHR47469">
    <property type="entry name" value="MONOOXYGENASE-LIKE"/>
    <property type="match status" value="1"/>
</dbReference>
<sequence length="127" mass="14568">MWCAARLKPMIVVVLMKVVGVKKSQQAWFINQKGRILSNDETLNFRAPHWGWANLHSLLYNELPPHIFLWGHLFLSLTISNNKTSVKMKAKVVVETDEIVEIVGDLLVAADDCHSFIRQTFIPHFKS</sequence>
<name>A0A0A0LPG3_CUCSA</name>
<gene>
    <name evidence="2" type="ORF">Csa_2G379890</name>
</gene>
<evidence type="ECO:0000313" key="2">
    <source>
        <dbReference type="EMBL" id="KGN62909.1"/>
    </source>
</evidence>
<dbReference type="Gramene" id="KGN62909">
    <property type="protein sequence ID" value="KGN62909"/>
    <property type="gene ID" value="Csa_2G379890"/>
</dbReference>
<organism evidence="2 3">
    <name type="scientific">Cucumis sativus</name>
    <name type="common">Cucumber</name>
    <dbReference type="NCBI Taxonomy" id="3659"/>
    <lineage>
        <taxon>Eukaryota</taxon>
        <taxon>Viridiplantae</taxon>
        <taxon>Streptophyta</taxon>
        <taxon>Embryophyta</taxon>
        <taxon>Tracheophyta</taxon>
        <taxon>Spermatophyta</taxon>
        <taxon>Magnoliopsida</taxon>
        <taxon>eudicotyledons</taxon>
        <taxon>Gunneridae</taxon>
        <taxon>Pentapetalae</taxon>
        <taxon>rosids</taxon>
        <taxon>fabids</taxon>
        <taxon>Cucurbitales</taxon>
        <taxon>Cucurbitaceae</taxon>
        <taxon>Benincaseae</taxon>
        <taxon>Cucumis</taxon>
    </lineage>
</organism>
<reference evidence="2 3" key="2">
    <citation type="journal article" date="2009" name="PLoS ONE">
        <title>An integrated genetic and cytogenetic map of the cucumber genome.</title>
        <authorList>
            <person name="Ren Y."/>
            <person name="Zhang Z."/>
            <person name="Liu J."/>
            <person name="Staub J.E."/>
            <person name="Han Y."/>
            <person name="Cheng Z."/>
            <person name="Li X."/>
            <person name="Lu J."/>
            <person name="Miao H."/>
            <person name="Kang H."/>
            <person name="Xie B."/>
            <person name="Gu X."/>
            <person name="Wang X."/>
            <person name="Du Y."/>
            <person name="Jin W."/>
            <person name="Huang S."/>
        </authorList>
    </citation>
    <scope>NUCLEOTIDE SEQUENCE [LARGE SCALE GENOMIC DNA]</scope>
    <source>
        <strain evidence="3">cv. 9930</strain>
    </source>
</reference>
<dbReference type="InterPro" id="IPR053212">
    <property type="entry name" value="DHP_3-monooxygenase"/>
</dbReference>
<accession>A0A0A0LPG3</accession>
<dbReference type="Gene3D" id="3.50.50.60">
    <property type="entry name" value="FAD/NAD(P)-binding domain"/>
    <property type="match status" value="1"/>
</dbReference>
<reference evidence="2 3" key="4">
    <citation type="journal article" date="2011" name="BMC Genomics">
        <title>RNA-Seq improves annotation of protein-coding genes in the cucumber genome.</title>
        <authorList>
            <person name="Li Z."/>
            <person name="Zhang Z."/>
            <person name="Yan P."/>
            <person name="Huang S."/>
            <person name="Fei Z."/>
            <person name="Lin K."/>
        </authorList>
    </citation>
    <scope>NUCLEOTIDE SEQUENCE [LARGE SCALE GENOMIC DNA]</scope>
    <source>
        <strain evidence="3">cv. 9930</strain>
    </source>
</reference>
<proteinExistence type="predicted"/>
<dbReference type="STRING" id="3659.A0A0A0LPG3"/>
<evidence type="ECO:0000313" key="3">
    <source>
        <dbReference type="Proteomes" id="UP000029981"/>
    </source>
</evidence>
<reference evidence="2 3" key="3">
    <citation type="journal article" date="2010" name="BMC Genomics">
        <title>Transcriptome sequencing and comparative analysis of cucumber flowers with different sex types.</title>
        <authorList>
            <person name="Guo S."/>
            <person name="Zheng Y."/>
            <person name="Joung J.G."/>
            <person name="Liu S."/>
            <person name="Zhang Z."/>
            <person name="Crasta O.R."/>
            <person name="Sobral B.W."/>
            <person name="Xu Y."/>
            <person name="Huang S."/>
            <person name="Fei Z."/>
        </authorList>
    </citation>
    <scope>NUCLEOTIDE SEQUENCE [LARGE SCALE GENOMIC DNA]</scope>
    <source>
        <strain evidence="3">cv. 9930</strain>
    </source>
</reference>
<protein>
    <submittedName>
        <fullName evidence="2">Uncharacterized protein</fullName>
    </submittedName>
</protein>
<dbReference type="EMBL" id="CM002923">
    <property type="protein sequence ID" value="KGN62909.1"/>
    <property type="molecule type" value="Genomic_DNA"/>
</dbReference>
<dbReference type="Proteomes" id="UP000029981">
    <property type="component" value="Chromosome 2"/>
</dbReference>
<dbReference type="InterPro" id="IPR036188">
    <property type="entry name" value="FAD/NAD-bd_sf"/>
</dbReference>
<dbReference type="AlphaFoldDB" id="A0A0A0LPG3"/>